<comment type="caution">
    <text evidence="3">The sequence shown here is derived from an EMBL/GenBank/DDBJ whole genome shotgun (WGS) entry which is preliminary data.</text>
</comment>
<feature type="compositionally biased region" description="Acidic residues" evidence="1">
    <location>
        <begin position="367"/>
        <end position="376"/>
    </location>
</feature>
<reference evidence="3" key="1">
    <citation type="submission" date="2021-03" db="EMBL/GenBank/DDBJ databases">
        <title>Comparative genomics and phylogenomic investigation of the class Geoglossomycetes provide insights into ecological specialization and systematics.</title>
        <authorList>
            <person name="Melie T."/>
            <person name="Pirro S."/>
            <person name="Miller A.N."/>
            <person name="Quandt A."/>
        </authorList>
    </citation>
    <scope>NUCLEOTIDE SEQUENCE</scope>
    <source>
        <strain evidence="3">GBOQ0MN5Z8</strain>
    </source>
</reference>
<dbReference type="Pfam" id="PF06985">
    <property type="entry name" value="HET"/>
    <property type="match status" value="1"/>
</dbReference>
<evidence type="ECO:0000256" key="1">
    <source>
        <dbReference type="SAM" id="MobiDB-lite"/>
    </source>
</evidence>
<dbReference type="AlphaFoldDB" id="A0A9P8I1G7"/>
<feature type="region of interest" description="Disordered" evidence="1">
    <location>
        <begin position="360"/>
        <end position="388"/>
    </location>
</feature>
<dbReference type="EMBL" id="JAGHQL010000105">
    <property type="protein sequence ID" value="KAH0538549.1"/>
    <property type="molecule type" value="Genomic_DNA"/>
</dbReference>
<dbReference type="InterPro" id="IPR010730">
    <property type="entry name" value="HET"/>
</dbReference>
<dbReference type="PANTHER" id="PTHR33112">
    <property type="entry name" value="DOMAIN PROTEIN, PUTATIVE-RELATED"/>
    <property type="match status" value="1"/>
</dbReference>
<proteinExistence type="predicted"/>
<accession>A0A9P8I1G7</accession>
<keyword evidence="4" id="KW-1185">Reference proteome</keyword>
<protein>
    <recommendedName>
        <fullName evidence="2">Heterokaryon incompatibility domain-containing protein</fullName>
    </recommendedName>
</protein>
<name>A0A9P8I1G7_9PEZI</name>
<evidence type="ECO:0000259" key="2">
    <source>
        <dbReference type="Pfam" id="PF06985"/>
    </source>
</evidence>
<feature type="domain" description="Heterokaryon incompatibility" evidence="2">
    <location>
        <begin position="1"/>
        <end position="117"/>
    </location>
</feature>
<dbReference type="OrthoDB" id="5125733at2759"/>
<evidence type="ECO:0000313" key="4">
    <source>
        <dbReference type="Proteomes" id="UP000698800"/>
    </source>
</evidence>
<gene>
    <name evidence="3" type="ORF">FGG08_004882</name>
</gene>
<dbReference type="PANTHER" id="PTHR33112:SF16">
    <property type="entry name" value="HETEROKARYON INCOMPATIBILITY DOMAIN-CONTAINING PROTEIN"/>
    <property type="match status" value="1"/>
</dbReference>
<sequence length="468" mass="52256">MRDAVFTTRQLGMRFLWIDSLCIIQDSLSDVEQELSKMRDIYKNAYVTISAASARDCNQGFLDLRPETNFGPEPEIPPFILPFLCPDGTLASITLKLLQSQVKINEPINDRAWTLQESLLSPRILIYSKTQLFWKCKTAFCRDGGHLTWNSYSNMSGISKLRFGDIGKSDAGGQVGPPGSQFRFPVPPHSTLARQEWQEVIQDYSRRQLSVPEDKLPALSAMAAEYQSALQTEYLAGLWRSYLIFDLMWIRPSRQQATRPATFRCPSWSWASLDGQIGFKDMGLREFAPEAEIIRCVTSPTSALVPFGRVNGGELVIQGPLKKVDLVIDTAQNPEIVGDALGDPVTAYFDATIGKLEVYPNPRDGETLSDESEILEEPSSANKLSSLGECRSSPPLGNGVPGWCLTLGLSIEKDESLATNPRIRRAHGLLLTKADSDRFQRVGWFHTPHKVDRADWFISGPRETIVII</sequence>
<evidence type="ECO:0000313" key="3">
    <source>
        <dbReference type="EMBL" id="KAH0538549.1"/>
    </source>
</evidence>
<dbReference type="Proteomes" id="UP000698800">
    <property type="component" value="Unassembled WGS sequence"/>
</dbReference>
<organism evidence="3 4">
    <name type="scientific">Glutinoglossum americanum</name>
    <dbReference type="NCBI Taxonomy" id="1670608"/>
    <lineage>
        <taxon>Eukaryota</taxon>
        <taxon>Fungi</taxon>
        <taxon>Dikarya</taxon>
        <taxon>Ascomycota</taxon>
        <taxon>Pezizomycotina</taxon>
        <taxon>Geoglossomycetes</taxon>
        <taxon>Geoglossales</taxon>
        <taxon>Geoglossaceae</taxon>
        <taxon>Glutinoglossum</taxon>
    </lineage>
</organism>